<reference evidence="1 2" key="1">
    <citation type="submission" date="2024-08" db="EMBL/GenBank/DDBJ databases">
        <authorList>
            <person name="Ishaq N."/>
        </authorList>
    </citation>
    <scope>NUCLEOTIDE SEQUENCE [LARGE SCALE GENOMIC DNA]</scope>
    <source>
        <strain evidence="1 2">DSM 18651</strain>
    </source>
</reference>
<evidence type="ECO:0000313" key="2">
    <source>
        <dbReference type="Proteomes" id="UP001569428"/>
    </source>
</evidence>
<keyword evidence="2" id="KW-1185">Reference proteome</keyword>
<organism evidence="1 2">
    <name type="scientific">Microbulbifer epialgicus</name>
    <dbReference type="NCBI Taxonomy" id="393907"/>
    <lineage>
        <taxon>Bacteria</taxon>
        <taxon>Pseudomonadati</taxon>
        <taxon>Pseudomonadota</taxon>
        <taxon>Gammaproteobacteria</taxon>
        <taxon>Cellvibrionales</taxon>
        <taxon>Microbulbiferaceae</taxon>
        <taxon>Microbulbifer</taxon>
    </lineage>
</organism>
<name>A0ABV4NUB5_9GAMM</name>
<dbReference type="Proteomes" id="UP001569428">
    <property type="component" value="Unassembled WGS sequence"/>
</dbReference>
<dbReference type="RefSeq" id="WP_371837055.1">
    <property type="nucleotide sequence ID" value="NZ_JBGMEK010000001.1"/>
</dbReference>
<proteinExistence type="predicted"/>
<accession>A0ABV4NUB5</accession>
<gene>
    <name evidence="1" type="ORF">ACCI49_00760</name>
</gene>
<protein>
    <submittedName>
        <fullName evidence="1">Uncharacterized protein</fullName>
    </submittedName>
</protein>
<dbReference type="EMBL" id="JBGMEK010000001">
    <property type="protein sequence ID" value="MFA0809434.1"/>
    <property type="molecule type" value="Genomic_DNA"/>
</dbReference>
<evidence type="ECO:0000313" key="1">
    <source>
        <dbReference type="EMBL" id="MFA0809434.1"/>
    </source>
</evidence>
<comment type="caution">
    <text evidence="1">The sequence shown here is derived from an EMBL/GenBank/DDBJ whole genome shotgun (WGS) entry which is preliminary data.</text>
</comment>
<sequence length="105" mass="11694">MSNVLEQGRVQTIGWLGCVPVIPNDDPDIVRIRTQFEWGTGSTEMQNATSFDAWIRSCTEISSEIILKMMNTVDPGETPPKSDVICKQIHNAQRTCAMKKSHGLC</sequence>